<dbReference type="Gene3D" id="3.90.400.10">
    <property type="entry name" value="Oligo-1,6-glucosidase, Domain 2"/>
    <property type="match status" value="1"/>
</dbReference>
<dbReference type="AlphaFoldDB" id="H5UTP3"/>
<evidence type="ECO:0000313" key="3">
    <source>
        <dbReference type="Proteomes" id="UP000004367"/>
    </source>
</evidence>
<keyword evidence="3" id="KW-1185">Reference proteome</keyword>
<dbReference type="GO" id="GO:0005975">
    <property type="term" value="P:carbohydrate metabolic process"/>
    <property type="evidence" value="ECO:0007669"/>
    <property type="project" value="InterPro"/>
</dbReference>
<evidence type="ECO:0000313" key="2">
    <source>
        <dbReference type="EMBL" id="GAB49101.1"/>
    </source>
</evidence>
<dbReference type="Pfam" id="PF22157">
    <property type="entry name" value="SupH-like_C"/>
    <property type="match status" value="1"/>
</dbReference>
<dbReference type="SUPFAM" id="SSF51011">
    <property type="entry name" value="Glycosyl hydrolase domain"/>
    <property type="match status" value="1"/>
</dbReference>
<proteinExistence type="predicted"/>
<organism evidence="2 3">
    <name type="scientific">Mobilicoccus pelagius NBRC 104925</name>
    <dbReference type="NCBI Taxonomy" id="1089455"/>
    <lineage>
        <taxon>Bacteria</taxon>
        <taxon>Bacillati</taxon>
        <taxon>Actinomycetota</taxon>
        <taxon>Actinomycetes</taxon>
        <taxon>Micrococcales</taxon>
        <taxon>Dermatophilaceae</taxon>
        <taxon>Mobilicoccus</taxon>
    </lineage>
</organism>
<name>H5UTP3_9MICO</name>
<dbReference type="Proteomes" id="UP000004367">
    <property type="component" value="Unassembled WGS sequence"/>
</dbReference>
<dbReference type="CDD" id="cd11334">
    <property type="entry name" value="AmyAc_TreS"/>
    <property type="match status" value="1"/>
</dbReference>
<dbReference type="InterPro" id="IPR017853">
    <property type="entry name" value="GH"/>
</dbReference>
<dbReference type="OrthoDB" id="9043248at2"/>
<dbReference type="PANTHER" id="PTHR10357">
    <property type="entry name" value="ALPHA-AMYLASE FAMILY MEMBER"/>
    <property type="match status" value="1"/>
</dbReference>
<dbReference type="Gene3D" id="2.60.40.1180">
    <property type="entry name" value="Golgi alpha-mannosidase II"/>
    <property type="match status" value="1"/>
</dbReference>
<dbReference type="EMBL" id="BAFE01000073">
    <property type="protein sequence ID" value="GAB49101.1"/>
    <property type="molecule type" value="Genomic_DNA"/>
</dbReference>
<dbReference type="InterPro" id="IPR045857">
    <property type="entry name" value="O16G_dom_2"/>
</dbReference>
<gene>
    <name evidence="2" type="primary">treS</name>
    <name evidence="2" type="ORF">MOPEL_096_01090</name>
</gene>
<dbReference type="InterPro" id="IPR006047">
    <property type="entry name" value="GH13_cat_dom"/>
</dbReference>
<dbReference type="RefSeq" id="WP_009482999.1">
    <property type="nucleotide sequence ID" value="NZ_BAFE01000073.1"/>
</dbReference>
<reference evidence="2 3" key="1">
    <citation type="submission" date="2012-02" db="EMBL/GenBank/DDBJ databases">
        <title>Whole genome shotgun sequence of Mobilicoccus pelagius NBRC 104925.</title>
        <authorList>
            <person name="Yoshida Y."/>
            <person name="Hosoyama A."/>
            <person name="Tsuchikane K."/>
            <person name="Katsumata H."/>
            <person name="Yamazaki S."/>
            <person name="Fujita N."/>
        </authorList>
    </citation>
    <scope>NUCLEOTIDE SEQUENCE [LARGE SCALE GENOMIC DNA]</scope>
    <source>
        <strain evidence="2 3">NBRC 104925</strain>
    </source>
</reference>
<accession>H5UTP3</accession>
<dbReference type="SMART" id="SM00642">
    <property type="entry name" value="Aamy"/>
    <property type="match status" value="1"/>
</dbReference>
<dbReference type="STRING" id="1089455.MOPEL_096_01090"/>
<dbReference type="eggNOG" id="COG0366">
    <property type="taxonomic scope" value="Bacteria"/>
</dbReference>
<sequence>MRITDTSDMWWKNAVIYSLDVETFQDGSGDGVGDFAGLARRIDYLAELGVTCLWLMPFYPSPDEDDGYDITDYYGVDPRLGTLGDFVEVTRTAHDRGMRVIVDLVLNHTSDEHPWFKESRKSTDNPYRDWYVWRDTDPGDTSDKVVFPDEEDSIWEKDDKTGEWYLHNFYRFQPDLNIANPAVREEIARIIGFWTQLGVDGFRVDAVPFILETTGYTGEEKKELGDPMDFLRETCALLRRRTGDGILLGEVNVPYEDQYEFFGAERGDGLALQFDFIGMQKIYLAMARHDARPIVESLEKRASFPLARQTQWANFLRNHDELTLDKLTDSERREVFDAFGPQENMQVYDRGLKRRLPPMLDGDPRRIRMAYSLLFSLPGTPSIFYGEEIGMGENLAEEGRMAVRTPMQWTSEEGAGFSNAPRRRWVAPFPDGGYAPDHVNVADQRPDPESLYGFVRTLIFLHRRHPELGWAPTEVVDVGDPAVLVLAARGEDAIVVTVHNLSPEGRTVSVSVPRVEPDSRLVDLWEQEPLPVDPKKRFEVQLDGYGCRWFRIQSQADTRLY</sequence>
<comment type="caution">
    <text evidence="2">The sequence shown here is derived from an EMBL/GenBank/DDBJ whole genome shotgun (WGS) entry which is preliminary data.</text>
</comment>
<dbReference type="Gene3D" id="3.20.20.80">
    <property type="entry name" value="Glycosidases"/>
    <property type="match status" value="1"/>
</dbReference>
<dbReference type="InterPro" id="IPR013780">
    <property type="entry name" value="Glyco_hydro_b"/>
</dbReference>
<protein>
    <submittedName>
        <fullName evidence="2">Trehalose synthase</fullName>
    </submittedName>
</protein>
<dbReference type="PANTHER" id="PTHR10357:SF219">
    <property type="entry name" value="MALTOSE ALPHA-D-GLUCOSYLTRANSFERASE"/>
    <property type="match status" value="1"/>
</dbReference>
<dbReference type="SUPFAM" id="SSF51445">
    <property type="entry name" value="(Trans)glycosidases"/>
    <property type="match status" value="1"/>
</dbReference>
<evidence type="ECO:0000259" key="1">
    <source>
        <dbReference type="SMART" id="SM00642"/>
    </source>
</evidence>
<dbReference type="InterPro" id="IPR054049">
    <property type="entry name" value="SupH-like_C"/>
</dbReference>
<dbReference type="Pfam" id="PF00128">
    <property type="entry name" value="Alpha-amylase"/>
    <property type="match status" value="2"/>
</dbReference>
<feature type="domain" description="Glycosyl hydrolase family 13 catalytic" evidence="1">
    <location>
        <begin position="18"/>
        <end position="424"/>
    </location>
</feature>